<reference evidence="2" key="2">
    <citation type="submission" date="2020-09" db="EMBL/GenBank/DDBJ databases">
        <authorList>
            <person name="Sun Q."/>
            <person name="Ohkuma M."/>
        </authorList>
    </citation>
    <scope>NUCLEOTIDE SEQUENCE</scope>
    <source>
        <strain evidence="2">JCM 5016</strain>
    </source>
</reference>
<dbReference type="AlphaFoldDB" id="A0A918VEA6"/>
<dbReference type="Proteomes" id="UP000623010">
    <property type="component" value="Unassembled WGS sequence"/>
</dbReference>
<name>A0A918VEA6_9ACTN</name>
<evidence type="ECO:0000313" key="2">
    <source>
        <dbReference type="EMBL" id="GGZ90447.1"/>
    </source>
</evidence>
<organism evidence="2 3">
    <name type="scientific">Streptomyces echinoruber</name>
    <dbReference type="NCBI Taxonomy" id="68898"/>
    <lineage>
        <taxon>Bacteria</taxon>
        <taxon>Bacillati</taxon>
        <taxon>Actinomycetota</taxon>
        <taxon>Actinomycetes</taxon>
        <taxon>Kitasatosporales</taxon>
        <taxon>Streptomycetaceae</taxon>
        <taxon>Streptomyces</taxon>
    </lineage>
</organism>
<accession>A0A918VEA6</accession>
<dbReference type="EMBL" id="BMWH01000011">
    <property type="protein sequence ID" value="GGZ90447.1"/>
    <property type="molecule type" value="Genomic_DNA"/>
</dbReference>
<evidence type="ECO:0000313" key="3">
    <source>
        <dbReference type="Proteomes" id="UP000623010"/>
    </source>
</evidence>
<proteinExistence type="predicted"/>
<keyword evidence="3" id="KW-1185">Reference proteome</keyword>
<gene>
    <name evidence="2" type="ORF">GCM10010389_30960</name>
</gene>
<comment type="caution">
    <text evidence="2">The sequence shown here is derived from an EMBL/GenBank/DDBJ whole genome shotgun (WGS) entry which is preliminary data.</text>
</comment>
<feature type="region of interest" description="Disordered" evidence="1">
    <location>
        <begin position="23"/>
        <end position="102"/>
    </location>
</feature>
<protein>
    <submittedName>
        <fullName evidence="2">Uncharacterized protein</fullName>
    </submittedName>
</protein>
<reference evidence="2" key="1">
    <citation type="journal article" date="2014" name="Int. J. Syst. Evol. Microbiol.">
        <title>Complete genome sequence of Corynebacterium casei LMG S-19264T (=DSM 44701T), isolated from a smear-ripened cheese.</title>
        <authorList>
            <consortium name="US DOE Joint Genome Institute (JGI-PGF)"/>
            <person name="Walter F."/>
            <person name="Albersmeier A."/>
            <person name="Kalinowski J."/>
            <person name="Ruckert C."/>
        </authorList>
    </citation>
    <scope>NUCLEOTIDE SEQUENCE</scope>
    <source>
        <strain evidence="2">JCM 5016</strain>
    </source>
</reference>
<feature type="compositionally biased region" description="Pro residues" evidence="1">
    <location>
        <begin position="47"/>
        <end position="84"/>
    </location>
</feature>
<evidence type="ECO:0000256" key="1">
    <source>
        <dbReference type="SAM" id="MobiDB-lite"/>
    </source>
</evidence>
<sequence length="144" mass="15128">MCGRFYRGGRTGRRAVLHGPTYTARAHAARAHASRAHADGGGRGRRPSPPSSTVPLVTPPAPAPLAAPLATPPAPAPLAAPPPHRPCRPAPSHHPTGPGFPHRLTIRAVLDTARRRGILGPMLMHPTFRFTYGDRPAGCHGRAA</sequence>